<feature type="repeat" description="RCC1" evidence="6">
    <location>
        <begin position="555"/>
        <end position="606"/>
    </location>
</feature>
<evidence type="ECO:0000256" key="3">
    <source>
        <dbReference type="ARBA" id="ARBA00022771"/>
    </source>
</evidence>
<protein>
    <submittedName>
        <fullName evidence="11">Uncharacterized protein</fullName>
    </submittedName>
</protein>
<dbReference type="Pfam" id="PF01363">
    <property type="entry name" value="FYVE"/>
    <property type="match status" value="1"/>
</dbReference>
<evidence type="ECO:0000256" key="8">
    <source>
        <dbReference type="SAM" id="MobiDB-lite"/>
    </source>
</evidence>
<dbReference type="CDD" id="cd13365">
    <property type="entry name" value="PH_PLC_plant-like"/>
    <property type="match status" value="1"/>
</dbReference>
<keyword evidence="4" id="KW-0862">Zinc</keyword>
<dbReference type="Pfam" id="PF16457">
    <property type="entry name" value="PH_12"/>
    <property type="match status" value="1"/>
</dbReference>
<evidence type="ECO:0000256" key="2">
    <source>
        <dbReference type="ARBA" id="ARBA00022737"/>
    </source>
</evidence>
<feature type="region of interest" description="Disordered" evidence="8">
    <location>
        <begin position="1015"/>
        <end position="1106"/>
    </location>
</feature>
<evidence type="ECO:0000256" key="6">
    <source>
        <dbReference type="PROSITE-ProRule" id="PRU00235"/>
    </source>
</evidence>
<dbReference type="InterPro" id="IPR027988">
    <property type="entry name" value="BRX_N"/>
</dbReference>
<dbReference type="Pfam" id="PF25390">
    <property type="entry name" value="WD40_RLD"/>
    <property type="match status" value="1"/>
</dbReference>
<comment type="caution">
    <text evidence="11">The sequence shown here is derived from an EMBL/GenBank/DDBJ whole genome shotgun (WGS) entry which is preliminary data.</text>
</comment>
<dbReference type="PANTHER" id="PTHR22870">
    <property type="entry name" value="REGULATOR OF CHROMOSOME CONDENSATION"/>
    <property type="match status" value="1"/>
</dbReference>
<feature type="repeat" description="RCC1" evidence="6">
    <location>
        <begin position="493"/>
        <end position="544"/>
    </location>
</feature>
<dbReference type="InterPro" id="IPR011011">
    <property type="entry name" value="Znf_FYVE_PHD"/>
</dbReference>
<dbReference type="SUPFAM" id="SSF57903">
    <property type="entry name" value="FYVE/PHD zinc finger"/>
    <property type="match status" value="1"/>
</dbReference>
<dbReference type="Pfam" id="PF08381">
    <property type="entry name" value="BRX"/>
    <property type="match status" value="1"/>
</dbReference>
<dbReference type="PRINTS" id="PR00633">
    <property type="entry name" value="RCCNDNSATION"/>
</dbReference>
<dbReference type="InterPro" id="IPR051210">
    <property type="entry name" value="Ub_ligase/GEF_domain"/>
</dbReference>
<dbReference type="InterPro" id="IPR009091">
    <property type="entry name" value="RCC1/BLIP-II"/>
</dbReference>
<feature type="repeat" description="RCC1" evidence="6">
    <location>
        <begin position="607"/>
        <end position="658"/>
    </location>
</feature>
<gene>
    <name evidence="11" type="ORF">VNO78_22250</name>
</gene>
<dbReference type="SUPFAM" id="SSF50985">
    <property type="entry name" value="RCC1/BLIP-II"/>
    <property type="match status" value="1"/>
</dbReference>
<keyword evidence="12" id="KW-1185">Reference proteome</keyword>
<evidence type="ECO:0000256" key="7">
    <source>
        <dbReference type="SAM" id="Coils"/>
    </source>
</evidence>
<dbReference type="Pfam" id="PF13713">
    <property type="entry name" value="BRX_N"/>
    <property type="match status" value="1"/>
</dbReference>
<feature type="compositionally biased region" description="Basic and acidic residues" evidence="8">
    <location>
        <begin position="1015"/>
        <end position="1024"/>
    </location>
</feature>
<dbReference type="FunFam" id="2.130.10.30:FF:000028">
    <property type="entry name" value="PH, RCC1 and FYVE domains-containing protein 1"/>
    <property type="match status" value="1"/>
</dbReference>
<dbReference type="SMART" id="SM00064">
    <property type="entry name" value="FYVE"/>
    <property type="match status" value="1"/>
</dbReference>
<dbReference type="InterPro" id="IPR017455">
    <property type="entry name" value="Znf_FYVE-rel"/>
</dbReference>
<evidence type="ECO:0000256" key="1">
    <source>
        <dbReference type="ARBA" id="ARBA00022723"/>
    </source>
</evidence>
<dbReference type="PROSITE" id="PS50012">
    <property type="entry name" value="RCC1_3"/>
    <property type="match status" value="6"/>
</dbReference>
<feature type="coiled-coil region" evidence="7">
    <location>
        <begin position="912"/>
        <end position="967"/>
    </location>
</feature>
<dbReference type="SUPFAM" id="SSF50729">
    <property type="entry name" value="PH domain-like"/>
    <property type="match status" value="1"/>
</dbReference>
<reference evidence="11 12" key="1">
    <citation type="submission" date="2024-01" db="EMBL/GenBank/DDBJ databases">
        <title>The genomes of 5 underutilized Papilionoideae crops provide insights into root nodulation and disease resistanc.</title>
        <authorList>
            <person name="Jiang F."/>
        </authorList>
    </citation>
    <scope>NUCLEOTIDE SEQUENCE [LARGE SCALE GENOMIC DNA]</scope>
    <source>
        <strain evidence="11">DUOXIRENSHENG_FW03</strain>
        <tissue evidence="11">Leaves</tissue>
    </source>
</reference>
<evidence type="ECO:0000259" key="9">
    <source>
        <dbReference type="PROSITE" id="PS50178"/>
    </source>
</evidence>
<dbReference type="InterPro" id="IPR000408">
    <property type="entry name" value="Reg_chr_condens"/>
</dbReference>
<dbReference type="Proteomes" id="UP001386955">
    <property type="component" value="Unassembled WGS sequence"/>
</dbReference>
<dbReference type="AlphaFoldDB" id="A0AAN9SHU9"/>
<dbReference type="Gene3D" id="3.30.40.10">
    <property type="entry name" value="Zinc/RING finger domain, C3HC4 (zinc finger)"/>
    <property type="match status" value="1"/>
</dbReference>
<dbReference type="GO" id="GO:0008270">
    <property type="term" value="F:zinc ion binding"/>
    <property type="evidence" value="ECO:0007669"/>
    <property type="project" value="UniProtKB-KW"/>
</dbReference>
<keyword evidence="7" id="KW-0175">Coiled coil</keyword>
<dbReference type="EMBL" id="JAYMYS010000005">
    <property type="protein sequence ID" value="KAK7393687.1"/>
    <property type="molecule type" value="Genomic_DNA"/>
</dbReference>
<feature type="domain" description="FYVE-type" evidence="9">
    <location>
        <begin position="715"/>
        <end position="777"/>
    </location>
</feature>
<keyword evidence="3 5" id="KW-0863">Zinc-finger</keyword>
<feature type="compositionally biased region" description="Polar residues" evidence="8">
    <location>
        <begin position="1025"/>
        <end position="1047"/>
    </location>
</feature>
<keyword evidence="1" id="KW-0479">Metal-binding</keyword>
<dbReference type="PROSITE" id="PS00626">
    <property type="entry name" value="RCC1_2"/>
    <property type="match status" value="1"/>
</dbReference>
<dbReference type="Gene3D" id="2.30.29.30">
    <property type="entry name" value="Pleckstrin-homology domain (PH domain)/Phosphotyrosine-binding domain (PTB)"/>
    <property type="match status" value="1"/>
</dbReference>
<feature type="compositionally biased region" description="Low complexity" evidence="8">
    <location>
        <begin position="900"/>
        <end position="909"/>
    </location>
</feature>
<keyword evidence="2" id="KW-0677">Repeat</keyword>
<sequence length="1189" mass="130923">MLSFLAESAYRLVLTVFQGRVREVLSFLAESAYRLVLTVFQGRVRLLAADNFTFGFDLCVNVSATVLPQFPYLRFRLAEKEVARVLGRVVRGSKGRLRYQEKEELVSLQYLSDGMADLSTYGSHERDIEQAFIILKKGTQLVKYSRKGKPKFCSFRLSSDETKLIWISHGKEKNLKLAFVSHIIPGQRTAVFRRYLRPEKDYLSFSLIYKKGERSLDLICKDQAEVEVWFSSLKALISTGERIKRGISDLSNDIADIPYAGSLEFASSIARRRFSFESVSHESTSSWSRSETNMPLRTSIGDGSRVSVSSLSQSSVGSGLDDIESLGDVYIWGEVWADGNSSDGLGSQASCKTDVLIPKLLESDVVLDVHQIGPGARHIALVTRQGEVFTWGEESGGRLGHGFEKDFGRPQLVESLAITNVAFVACGEYHSCAVSASGDLFTWGDGTHSSGLLGHGTDVSYWIPKKIGGPLDGLQVVSVACGSWHSALATSFGKLFTFGDGRFGVLGHGDRESICYPKEVQLLSGHKAIKVACGVWHTAAIIECMDPNGSNASSKRIFTWGDGDQYRLGHVNKETYLQPTCVTALADYSFEQIACGYTMTVALTVSGHVFTMGGTTYGQLGNPNSDGKVPILVRDKLVGEFVEEISCGAHHVAVLTSRSELYTWGRGVNGRLGHGDTEDQKTPTLVEALKDRHIKNISCGSNFTTCICIHKWVSGVDQSVCSGCRQQFGFTRKRHNCYHCGLVYCHPCSSKKALKAALAPTPSKPHRVCDACYAKLKGSDSASNFNREISRPSSSIYGREKFDRGEVKSSRVLLPPITEPVKYLEIRNNRIGNIPDSSSIVRAAQVPTSLQLKDVAFPTSLSSAQNVYKPVIQPTQPPTPSTSTTPRPASPYAKRPPSPSRSTSPGFSRSIIDNLRKKNDHLSQEVSKLQNKNQSLKLKNDMQDMKIQELQKNIEEVMSQVGDKSSKLREAKEFIKSMGYKLREVIEKLPPEISDNETLTTMHAQAEEFLCNEEKDFESSRLESEQQSTPDVPASDTVSSKLQQQTMKGDVDASGVAPLMDGENTLEESRNLSVSSSVITPPSLGNSSTLRDPGISVNPPSSEGERSVIEQFDPGVYVTLVVLPSGYKVFKRIRFSKRRFNEQQAEEWWNQNKDKVLGKYSPPVTKNSISGSSITPALSEENVEALPSS</sequence>
<proteinExistence type="predicted"/>
<accession>A0AAN9SHU9</accession>
<evidence type="ECO:0000313" key="12">
    <source>
        <dbReference type="Proteomes" id="UP001386955"/>
    </source>
</evidence>
<evidence type="ECO:0000313" key="11">
    <source>
        <dbReference type="EMBL" id="KAK7393687.1"/>
    </source>
</evidence>
<feature type="domain" description="BRX" evidence="10">
    <location>
        <begin position="1106"/>
        <end position="1161"/>
    </location>
</feature>
<feature type="repeat" description="RCC1" evidence="6">
    <location>
        <begin position="386"/>
        <end position="437"/>
    </location>
</feature>
<dbReference type="InterPro" id="IPR001849">
    <property type="entry name" value="PH_domain"/>
</dbReference>
<name>A0AAN9SHU9_PSOTE</name>
<dbReference type="PROSITE" id="PS50178">
    <property type="entry name" value="ZF_FYVE"/>
    <property type="match status" value="1"/>
</dbReference>
<dbReference type="InterPro" id="IPR011993">
    <property type="entry name" value="PH-like_dom_sf"/>
</dbReference>
<dbReference type="InterPro" id="IPR013591">
    <property type="entry name" value="Brevis_radix_dom"/>
</dbReference>
<feature type="compositionally biased region" description="Polar residues" evidence="8">
    <location>
        <begin position="1071"/>
        <end position="1090"/>
    </location>
</feature>
<evidence type="ECO:0000256" key="4">
    <source>
        <dbReference type="ARBA" id="ARBA00022833"/>
    </source>
</evidence>
<feature type="repeat" description="RCC1" evidence="6">
    <location>
        <begin position="659"/>
        <end position="710"/>
    </location>
</feature>
<dbReference type="Gene3D" id="2.130.10.30">
    <property type="entry name" value="Regulator of chromosome condensation 1/beta-lactamase-inhibitor protein II"/>
    <property type="match status" value="2"/>
</dbReference>
<feature type="region of interest" description="Disordered" evidence="8">
    <location>
        <begin position="868"/>
        <end position="909"/>
    </location>
</feature>
<evidence type="ECO:0000256" key="5">
    <source>
        <dbReference type="PROSITE-ProRule" id="PRU00091"/>
    </source>
</evidence>
<dbReference type="PANTHER" id="PTHR22870:SF352">
    <property type="entry name" value="REGULATOR OF CHROMOSOME CONDENSATION (RCC1) FAMILY PROTEIN"/>
    <property type="match status" value="1"/>
</dbReference>
<feature type="repeat" description="RCC1" evidence="6">
    <location>
        <begin position="438"/>
        <end position="492"/>
    </location>
</feature>
<dbReference type="PROSITE" id="PS51514">
    <property type="entry name" value="BRX"/>
    <property type="match status" value="1"/>
</dbReference>
<evidence type="ECO:0000259" key="10">
    <source>
        <dbReference type="PROSITE" id="PS51514"/>
    </source>
</evidence>
<dbReference type="InterPro" id="IPR058923">
    <property type="entry name" value="RCC1-like_dom"/>
</dbReference>
<dbReference type="InterPro" id="IPR000306">
    <property type="entry name" value="Znf_FYVE"/>
</dbReference>
<dbReference type="InterPro" id="IPR013083">
    <property type="entry name" value="Znf_RING/FYVE/PHD"/>
</dbReference>
<organism evidence="11 12">
    <name type="scientific">Psophocarpus tetragonolobus</name>
    <name type="common">Winged bean</name>
    <name type="synonym">Dolichos tetragonolobus</name>
    <dbReference type="NCBI Taxonomy" id="3891"/>
    <lineage>
        <taxon>Eukaryota</taxon>
        <taxon>Viridiplantae</taxon>
        <taxon>Streptophyta</taxon>
        <taxon>Embryophyta</taxon>
        <taxon>Tracheophyta</taxon>
        <taxon>Spermatophyta</taxon>
        <taxon>Magnoliopsida</taxon>
        <taxon>eudicotyledons</taxon>
        <taxon>Gunneridae</taxon>
        <taxon>Pentapetalae</taxon>
        <taxon>rosids</taxon>
        <taxon>fabids</taxon>
        <taxon>Fabales</taxon>
        <taxon>Fabaceae</taxon>
        <taxon>Papilionoideae</taxon>
        <taxon>50 kb inversion clade</taxon>
        <taxon>NPAAA clade</taxon>
        <taxon>indigoferoid/millettioid clade</taxon>
        <taxon>Phaseoleae</taxon>
        <taxon>Psophocarpus</taxon>
    </lineage>
</organism>